<dbReference type="InterPro" id="IPR028994">
    <property type="entry name" value="Integrin_alpha_N"/>
</dbReference>
<dbReference type="SUPFAM" id="SSF50370">
    <property type="entry name" value="Ricin B-like lectins"/>
    <property type="match status" value="1"/>
</dbReference>
<evidence type="ECO:0000259" key="3">
    <source>
        <dbReference type="SMART" id="SM00458"/>
    </source>
</evidence>
<feature type="domain" description="Ricin B lectin" evidence="3">
    <location>
        <begin position="1016"/>
        <end position="1163"/>
    </location>
</feature>
<dbReference type="InterPro" id="IPR035992">
    <property type="entry name" value="Ricin_B-like_lectins"/>
</dbReference>
<gene>
    <name evidence="4" type="ORF">JOF56_008178</name>
</gene>
<comment type="caution">
    <text evidence="4">The sequence shown here is derived from an EMBL/GenBank/DDBJ whole genome shotgun (WGS) entry which is preliminary data.</text>
</comment>
<organism evidence="4 5">
    <name type="scientific">Kibdelosporangium banguiense</name>
    <dbReference type="NCBI Taxonomy" id="1365924"/>
    <lineage>
        <taxon>Bacteria</taxon>
        <taxon>Bacillati</taxon>
        <taxon>Actinomycetota</taxon>
        <taxon>Actinomycetes</taxon>
        <taxon>Pseudonocardiales</taxon>
        <taxon>Pseudonocardiaceae</taxon>
        <taxon>Kibdelosporangium</taxon>
    </lineage>
</organism>
<sequence length="1166" mass="123418">MPFPRSALSVLLTCAFMASLGGTAVAQPVPPDDPPEPVELTELRTETTQVFANPSGTKTMEQYARPVRARKGAGWVPIDTTLTRAPDGSISPAATVTGLRLSGGGTDPLVRLERNGKRLSLAWPSALPIPVLDGNTATYPEALSGVDLQVRADSDGFSQLLVVKNAAAAANPALGSIKYGTSADGLMIVAGPEGSTTAVDDTGRVVFNSGAPSMWESEPRDVPPGIRVTPKHRAMALTVRKDELEIVPDRQLLTAPDTVFPVYIDPSYSALQNTWTYVNGADVNASYWTSKDSKRAKVGEVYGSVTGRYRSFFQMAAGQIAGSQVTRAWFSVTLDHSAACAATAVELWHTKAINPANALTWSNSAGHWLTNLATSSGKANEASCPQPDMPMEFSSAALTNAVQSVATNRGDTITLGLRIPSAHETDQNYWKYFYPSTARINVEYNTKPRTPAKVTTVPASPCGTTTEPIALGTNTPAFSAVISDPDGDNVSGTLEILNGDKVIRTLTTPPIGSGAAFAWPQLPSGVLPGDQPGTVFNYRARAKDAALNGTDSTRCYFTVDMARPGTPSITSTDYPDGTAVRSVGETGTVTFTRSTADTDVAGYQYGFQQDRLSMWAGAEADGHATVPVTLWPDSPGGTLGISRTLYVRAMDRAGNSSLNSASRSITAIPRAITTAPVPGDTNGDRRSDVTVMLDQGDGRTAAWNFLATGSGLTSGYIGWDSGANGGFPAYRTASVRGDFDGDGRGDLAVFREDPDRKVRLYFLQSDGNRFIALGDPEWTTTAYHLSYMRVVSGDFDGDADDDIGVFQGYPGNQTKLWVHTANGGRFSEPVLQWDSGAGGLNVTTASYVAGDFDGDGRADIGQLRGTAAQTKLWVHYATATGFAAPVQQWDSGAGNLDQAKATFLAADVNGDAHDEIVVMTDKGSATAQLSVLTANAGTWTNSVWWSGSSFDATQAVLAAGDFSGDGKADVAALSATGNGNRRMYTFVSTGTAFTDKQAGWQGQIGDTKTPFVIEPGRAYRLYPKHSEKCAEIANNTTNGSPLHQADCVTGAKYQQFTIVRVGASDYFTVQAQHSSKCLDVQSSKQADNTVVHQWTCGPPGTPQPNQQFRLDYVEGSGVDVVVQPRIVHSEKCLDVASASTAAGAAINQNACVTGKASQQFYLRPEA</sequence>
<dbReference type="CDD" id="cd00161">
    <property type="entry name" value="beta-trefoil_Ricin-like"/>
    <property type="match status" value="1"/>
</dbReference>
<accession>A0ABS4TTU2</accession>
<dbReference type="InterPro" id="IPR013517">
    <property type="entry name" value="FG-GAP"/>
</dbReference>
<dbReference type="Gene3D" id="2.40.128.340">
    <property type="match status" value="3"/>
</dbReference>
<protein>
    <recommendedName>
        <fullName evidence="3">Ricin B lectin domain-containing protein</fullName>
    </recommendedName>
</protein>
<keyword evidence="5" id="KW-1185">Reference proteome</keyword>
<dbReference type="Proteomes" id="UP001519332">
    <property type="component" value="Unassembled WGS sequence"/>
</dbReference>
<dbReference type="EMBL" id="JAGINW010000001">
    <property type="protein sequence ID" value="MBP2327793.1"/>
    <property type="molecule type" value="Genomic_DNA"/>
</dbReference>
<feature type="signal peptide" evidence="2">
    <location>
        <begin position="1"/>
        <end position="26"/>
    </location>
</feature>
<feature type="chain" id="PRO_5045089051" description="Ricin B lectin domain-containing protein" evidence="2">
    <location>
        <begin position="27"/>
        <end position="1166"/>
    </location>
</feature>
<evidence type="ECO:0000256" key="1">
    <source>
        <dbReference type="ARBA" id="ARBA00022729"/>
    </source>
</evidence>
<dbReference type="InterPro" id="IPR000772">
    <property type="entry name" value="Ricin_B_lectin"/>
</dbReference>
<dbReference type="PANTHER" id="PTHR46580:SF2">
    <property type="entry name" value="MAM DOMAIN-CONTAINING PROTEIN"/>
    <property type="match status" value="1"/>
</dbReference>
<dbReference type="Pfam" id="PF13517">
    <property type="entry name" value="FG-GAP_3"/>
    <property type="match status" value="2"/>
</dbReference>
<dbReference type="Gene3D" id="2.80.10.50">
    <property type="match status" value="2"/>
</dbReference>
<reference evidence="4 5" key="1">
    <citation type="submission" date="2021-03" db="EMBL/GenBank/DDBJ databases">
        <title>Sequencing the genomes of 1000 actinobacteria strains.</title>
        <authorList>
            <person name="Klenk H.-P."/>
        </authorList>
    </citation>
    <scope>NUCLEOTIDE SEQUENCE [LARGE SCALE GENOMIC DNA]</scope>
    <source>
        <strain evidence="4 5">DSM 46670</strain>
    </source>
</reference>
<keyword evidence="1 2" id="KW-0732">Signal</keyword>
<dbReference type="SMART" id="SM00458">
    <property type="entry name" value="RICIN"/>
    <property type="match status" value="1"/>
</dbReference>
<proteinExistence type="predicted"/>
<dbReference type="SUPFAM" id="SSF69318">
    <property type="entry name" value="Integrin alpha N-terminal domain"/>
    <property type="match status" value="2"/>
</dbReference>
<dbReference type="PANTHER" id="PTHR46580">
    <property type="entry name" value="SENSOR KINASE-RELATED"/>
    <property type="match status" value="1"/>
</dbReference>
<evidence type="ECO:0000256" key="2">
    <source>
        <dbReference type="SAM" id="SignalP"/>
    </source>
</evidence>
<evidence type="ECO:0000313" key="5">
    <source>
        <dbReference type="Proteomes" id="UP001519332"/>
    </source>
</evidence>
<dbReference type="RefSeq" id="WP_209644847.1">
    <property type="nucleotide sequence ID" value="NZ_JAGINW010000001.1"/>
</dbReference>
<dbReference type="Pfam" id="PF00652">
    <property type="entry name" value="Ricin_B_lectin"/>
    <property type="match status" value="1"/>
</dbReference>
<dbReference type="PROSITE" id="PS50231">
    <property type="entry name" value="RICIN_B_LECTIN"/>
    <property type="match status" value="1"/>
</dbReference>
<evidence type="ECO:0000313" key="4">
    <source>
        <dbReference type="EMBL" id="MBP2327793.1"/>
    </source>
</evidence>
<name>A0ABS4TTU2_9PSEU</name>